<evidence type="ECO:0000313" key="2">
    <source>
        <dbReference type="Proteomes" id="UP001243009"/>
    </source>
</evidence>
<keyword evidence="2" id="KW-1185">Reference proteome</keyword>
<dbReference type="InterPro" id="IPR002636">
    <property type="entry name" value="DUF29"/>
</dbReference>
<dbReference type="Proteomes" id="UP001243009">
    <property type="component" value="Unassembled WGS sequence"/>
</dbReference>
<protein>
    <submittedName>
        <fullName evidence="1">DUF29 family protein</fullName>
    </submittedName>
</protein>
<dbReference type="PANTHER" id="PTHR34235:SF3">
    <property type="entry name" value="SLR1203 PROTEIN"/>
    <property type="match status" value="1"/>
</dbReference>
<dbReference type="Pfam" id="PF01724">
    <property type="entry name" value="DUF29"/>
    <property type="match status" value="1"/>
</dbReference>
<dbReference type="RefSeq" id="WP_305102425.1">
    <property type="nucleotide sequence ID" value="NZ_JAUTWS010000003.1"/>
</dbReference>
<organism evidence="1 2">
    <name type="scientific">Paracraurococcus lichenis</name>
    <dbReference type="NCBI Taxonomy" id="3064888"/>
    <lineage>
        <taxon>Bacteria</taxon>
        <taxon>Pseudomonadati</taxon>
        <taxon>Pseudomonadota</taxon>
        <taxon>Alphaproteobacteria</taxon>
        <taxon>Acetobacterales</taxon>
        <taxon>Roseomonadaceae</taxon>
        <taxon>Paracraurococcus</taxon>
    </lineage>
</organism>
<name>A0ABT9DUH6_9PROT</name>
<dbReference type="Gene3D" id="1.20.1220.20">
    <property type="entry name" value="Uncharcterised protein PF01724"/>
    <property type="match status" value="1"/>
</dbReference>
<comment type="caution">
    <text evidence="1">The sequence shown here is derived from an EMBL/GenBank/DDBJ whole genome shotgun (WGS) entry which is preliminary data.</text>
</comment>
<dbReference type="PANTHER" id="PTHR34235">
    <property type="entry name" value="SLR1203 PROTEIN-RELATED"/>
    <property type="match status" value="1"/>
</dbReference>
<sequence length="155" mass="17502">MPDDLYDRDILAWSIAQAERLRRVAAGERVNDVDWANVIEEIESVGSSQVDAVNSLLLQALLHALKVVAWPDHAAARKWRNEIDLFLDQARVRFTPGMAQRLDLSEIHRRARKLVLKLDMRRPPRPLPETTDLTLAGLLDESLGADALIARLRPA</sequence>
<evidence type="ECO:0000313" key="1">
    <source>
        <dbReference type="EMBL" id="MDO9707555.1"/>
    </source>
</evidence>
<dbReference type="EMBL" id="JAUTWS010000003">
    <property type="protein sequence ID" value="MDO9707555.1"/>
    <property type="molecule type" value="Genomic_DNA"/>
</dbReference>
<proteinExistence type="predicted"/>
<gene>
    <name evidence="1" type="ORF">Q7A36_04300</name>
</gene>
<reference evidence="1 2" key="1">
    <citation type="submission" date="2023-08" db="EMBL/GenBank/DDBJ databases">
        <title>The draft genome sequence of Paracraurococcus sp. LOR1-02.</title>
        <authorList>
            <person name="Kingkaew E."/>
            <person name="Tanasupawat S."/>
        </authorList>
    </citation>
    <scope>NUCLEOTIDE SEQUENCE [LARGE SCALE GENOMIC DNA]</scope>
    <source>
        <strain evidence="1 2">LOR1-02</strain>
    </source>
</reference>
<accession>A0ABT9DUH6</accession>